<dbReference type="Gene3D" id="3.40.50.970">
    <property type="match status" value="1"/>
</dbReference>
<keyword evidence="1" id="KW-0210">Decarboxylase</keyword>
<protein>
    <submittedName>
        <fullName evidence="4">Thiamine pyrophosphate-binding protein</fullName>
    </submittedName>
</protein>
<dbReference type="PANTHER" id="PTHR42818:SF1">
    <property type="entry name" value="SULFOPYRUVATE DECARBOXYLASE"/>
    <property type="match status" value="1"/>
</dbReference>
<dbReference type="Pfam" id="PF02776">
    <property type="entry name" value="TPP_enzyme_N"/>
    <property type="match status" value="1"/>
</dbReference>
<sequence>MNSTTVSTAAEKILSILQANGYNHFTGVPCSLLKGIFALLEQSDTAAVRYIPAVREDAAIGVASGFAIAGHKSVVLMQNSGLGYCLNVLTSFNMIYELPILLVISWRGAYGDDAVEHDIIGDRLTHLLEAVEIPYVELGKQDMEQTIAKAIEQLELTQKPAAILIKDEV</sequence>
<dbReference type="RefSeq" id="WP_342552226.1">
    <property type="nucleotide sequence ID" value="NZ_CP159992.1"/>
</dbReference>
<evidence type="ECO:0000256" key="1">
    <source>
        <dbReference type="ARBA" id="ARBA00022793"/>
    </source>
</evidence>
<dbReference type="AlphaFoldDB" id="A0AAU8NEB1"/>
<dbReference type="PANTHER" id="PTHR42818">
    <property type="entry name" value="SULFOPYRUVATE DECARBOXYLASE SUBUNIT ALPHA"/>
    <property type="match status" value="1"/>
</dbReference>
<dbReference type="GO" id="GO:0016831">
    <property type="term" value="F:carboxy-lyase activity"/>
    <property type="evidence" value="ECO:0007669"/>
    <property type="project" value="UniProtKB-KW"/>
</dbReference>
<dbReference type="InterPro" id="IPR029061">
    <property type="entry name" value="THDP-binding"/>
</dbReference>
<evidence type="ECO:0000313" key="4">
    <source>
        <dbReference type="EMBL" id="XCP96031.1"/>
    </source>
</evidence>
<keyword evidence="2" id="KW-0456">Lyase</keyword>
<dbReference type="SUPFAM" id="SSF52518">
    <property type="entry name" value="Thiamin diphosphate-binding fold (THDP-binding)"/>
    <property type="match status" value="1"/>
</dbReference>
<dbReference type="InterPro" id="IPR012001">
    <property type="entry name" value="Thiamin_PyroP_enz_TPP-bd_dom"/>
</dbReference>
<dbReference type="GO" id="GO:0030976">
    <property type="term" value="F:thiamine pyrophosphate binding"/>
    <property type="evidence" value="ECO:0007669"/>
    <property type="project" value="InterPro"/>
</dbReference>
<reference evidence="4" key="1">
    <citation type="submission" date="2024-05" db="EMBL/GenBank/DDBJ databases">
        <title>Draft genome assemblies of 36 bacteria isolated from hibernating arctic ground squirrels.</title>
        <authorList>
            <person name="McKee H."/>
            <person name="Mullen L."/>
            <person name="Drown D.M."/>
            <person name="Duddleston K.N."/>
        </authorList>
    </citation>
    <scope>NUCLEOTIDE SEQUENCE</scope>
    <source>
        <strain evidence="4">AN1007</strain>
    </source>
</reference>
<name>A0AAU8NEB1_9BACL</name>
<feature type="domain" description="Thiamine pyrophosphate enzyme N-terminal TPP-binding" evidence="3">
    <location>
        <begin position="8"/>
        <end position="91"/>
    </location>
</feature>
<accession>A0AAU8NEB1</accession>
<evidence type="ECO:0000256" key="2">
    <source>
        <dbReference type="ARBA" id="ARBA00023239"/>
    </source>
</evidence>
<dbReference type="EMBL" id="CP159992">
    <property type="protein sequence ID" value="XCP96031.1"/>
    <property type="molecule type" value="Genomic_DNA"/>
</dbReference>
<evidence type="ECO:0000259" key="3">
    <source>
        <dbReference type="Pfam" id="PF02776"/>
    </source>
</evidence>
<dbReference type="InterPro" id="IPR051818">
    <property type="entry name" value="TPP_dependent_decarboxylase"/>
</dbReference>
<gene>
    <name evidence="4" type="ORF">ABXS70_04765</name>
</gene>
<proteinExistence type="predicted"/>
<organism evidence="4">
    <name type="scientific">Paenibacillus sp. AN1007</name>
    <dbReference type="NCBI Taxonomy" id="3151385"/>
    <lineage>
        <taxon>Bacteria</taxon>
        <taxon>Bacillati</taxon>
        <taxon>Bacillota</taxon>
        <taxon>Bacilli</taxon>
        <taxon>Bacillales</taxon>
        <taxon>Paenibacillaceae</taxon>
        <taxon>Paenibacillus</taxon>
    </lineage>
</organism>